<dbReference type="InterPro" id="IPR001216">
    <property type="entry name" value="P-phosphate_BS"/>
</dbReference>
<evidence type="ECO:0000313" key="8">
    <source>
        <dbReference type="EMBL" id="MCS3920432.1"/>
    </source>
</evidence>
<feature type="domain" description="Tryptophan synthase beta chain-like PALP" evidence="7">
    <location>
        <begin position="38"/>
        <end position="319"/>
    </location>
</feature>
<evidence type="ECO:0000259" key="7">
    <source>
        <dbReference type="Pfam" id="PF00291"/>
    </source>
</evidence>
<dbReference type="NCBIfam" id="TIGR01136">
    <property type="entry name" value="cysKM"/>
    <property type="match status" value="1"/>
</dbReference>
<keyword evidence="5" id="KW-0663">Pyridoxal phosphate</keyword>
<keyword evidence="4 8" id="KW-0808">Transferase</keyword>
<keyword evidence="6" id="KW-0198">Cysteine biosynthesis</keyword>
<keyword evidence="9" id="KW-1185">Reference proteome</keyword>
<dbReference type="InterPro" id="IPR036052">
    <property type="entry name" value="TrpB-like_PALP_sf"/>
</dbReference>
<sequence length="350" mass="38173">MLTERVGGLLRAAESGFTVEHGGIHLSRSLVTADDLLSLIGNTPLLRLTKVEETLGKRGVEIYAKAEWFNPGGSVKDRPALWMILDGERKGLLTPDKTILDSTSGNTGIAYALIGAVKGYKVKLVVPASASEERKKILAAYGAEVIYSDPLKGSDGAIELAHRIYEENPDAYFMPDQYNNPANPQAHYETTGLEIWEQTKGRVTHFVAGIGTSGTLMGTGRRLREFNPDVKIIAVEPDSGFHGIEGLKHMETAIKPGIYDPDFHDDKISVRTEDAYEMVRWLARECGLLVGPSSGAALVGVIEVAKRVKEGVIVTVFPDSGDRYLSTRLFEIAEALKRPSFSGREKFQGA</sequence>
<dbReference type="GO" id="GO:0004124">
    <property type="term" value="F:cysteine synthase activity"/>
    <property type="evidence" value="ECO:0007669"/>
    <property type="project" value="UniProtKB-EC"/>
</dbReference>
<gene>
    <name evidence="8" type="ORF">M2350_002861</name>
</gene>
<dbReference type="EMBL" id="JANUCP010000005">
    <property type="protein sequence ID" value="MCS3920432.1"/>
    <property type="molecule type" value="Genomic_DNA"/>
</dbReference>
<dbReference type="EC" id="2.5.1.47" evidence="8"/>
<dbReference type="Proteomes" id="UP001204798">
    <property type="component" value="Unassembled WGS sequence"/>
</dbReference>
<evidence type="ECO:0000313" key="9">
    <source>
        <dbReference type="Proteomes" id="UP001204798"/>
    </source>
</evidence>
<dbReference type="SUPFAM" id="SSF53686">
    <property type="entry name" value="Tryptophan synthase beta subunit-like PLP-dependent enzymes"/>
    <property type="match status" value="1"/>
</dbReference>
<comment type="caution">
    <text evidence="8">The sequence shown here is derived from an EMBL/GenBank/DDBJ whole genome shotgun (WGS) entry which is preliminary data.</text>
</comment>
<dbReference type="Gene3D" id="3.40.50.1100">
    <property type="match status" value="2"/>
</dbReference>
<proteinExistence type="inferred from homology"/>
<comment type="cofactor">
    <cofactor evidence="1">
        <name>pyridoxal 5'-phosphate</name>
        <dbReference type="ChEBI" id="CHEBI:597326"/>
    </cofactor>
</comment>
<reference evidence="8 9" key="1">
    <citation type="submission" date="2022-08" db="EMBL/GenBank/DDBJ databases">
        <title>Bacterial and archaeal communities from various locations to study Microbial Dark Matter (Phase II).</title>
        <authorList>
            <person name="Stepanauskas R."/>
        </authorList>
    </citation>
    <scope>NUCLEOTIDE SEQUENCE [LARGE SCALE GENOMIC DNA]</scope>
    <source>
        <strain evidence="8 9">PD1</strain>
    </source>
</reference>
<dbReference type="InterPro" id="IPR050214">
    <property type="entry name" value="Cys_Synth/Cystath_Beta-Synth"/>
</dbReference>
<protein>
    <submittedName>
        <fullName evidence="8">Cysteine synthase B</fullName>
        <ecNumber evidence="8">2.5.1.47</ecNumber>
    </submittedName>
</protein>
<dbReference type="Pfam" id="PF00291">
    <property type="entry name" value="PALP"/>
    <property type="match status" value="1"/>
</dbReference>
<accession>A0ABT2ER84</accession>
<evidence type="ECO:0000256" key="3">
    <source>
        <dbReference type="ARBA" id="ARBA00022605"/>
    </source>
</evidence>
<dbReference type="PROSITE" id="PS00901">
    <property type="entry name" value="CYS_SYNTHASE"/>
    <property type="match status" value="1"/>
</dbReference>
<evidence type="ECO:0000256" key="2">
    <source>
        <dbReference type="ARBA" id="ARBA00007103"/>
    </source>
</evidence>
<dbReference type="PANTHER" id="PTHR10314">
    <property type="entry name" value="CYSTATHIONINE BETA-SYNTHASE"/>
    <property type="match status" value="1"/>
</dbReference>
<organism evidence="8 9">
    <name type="scientific">Candidatus Fervidibacter sacchari</name>
    <dbReference type="NCBI Taxonomy" id="1448929"/>
    <lineage>
        <taxon>Bacteria</taxon>
        <taxon>Candidatus Fervidibacterota</taxon>
        <taxon>Candidatus Fervidibacter</taxon>
    </lineage>
</organism>
<evidence type="ECO:0000256" key="1">
    <source>
        <dbReference type="ARBA" id="ARBA00001933"/>
    </source>
</evidence>
<dbReference type="RefSeq" id="WP_259099640.1">
    <property type="nucleotide sequence ID" value="NZ_CP130454.1"/>
</dbReference>
<comment type="similarity">
    <text evidence="2">Belongs to the cysteine synthase/cystathionine beta-synthase family.</text>
</comment>
<evidence type="ECO:0000256" key="6">
    <source>
        <dbReference type="ARBA" id="ARBA00023192"/>
    </source>
</evidence>
<keyword evidence="3" id="KW-0028">Amino-acid biosynthesis</keyword>
<dbReference type="CDD" id="cd01561">
    <property type="entry name" value="CBS_like"/>
    <property type="match status" value="1"/>
</dbReference>
<dbReference type="InterPro" id="IPR005856">
    <property type="entry name" value="Cys_synth"/>
</dbReference>
<evidence type="ECO:0000256" key="5">
    <source>
        <dbReference type="ARBA" id="ARBA00022898"/>
    </source>
</evidence>
<dbReference type="InterPro" id="IPR001926">
    <property type="entry name" value="TrpB-like_PALP"/>
</dbReference>
<name>A0ABT2ER84_9BACT</name>
<evidence type="ECO:0000256" key="4">
    <source>
        <dbReference type="ARBA" id="ARBA00022679"/>
    </source>
</evidence>